<keyword evidence="1" id="KW-1133">Transmembrane helix</keyword>
<dbReference type="RefSeq" id="WP_196153683.1">
    <property type="nucleotide sequence ID" value="NZ_JADMLG010000024.1"/>
</dbReference>
<evidence type="ECO:0000313" key="2">
    <source>
        <dbReference type="EMBL" id="MBH0781400.1"/>
    </source>
</evidence>
<dbReference type="EMBL" id="JADMLG010000024">
    <property type="protein sequence ID" value="MBH0781400.1"/>
    <property type="molecule type" value="Genomic_DNA"/>
</dbReference>
<protein>
    <recommendedName>
        <fullName evidence="4">DUF3592 domain-containing protein</fullName>
    </recommendedName>
</protein>
<dbReference type="AlphaFoldDB" id="A0A931N463"/>
<gene>
    <name evidence="2" type="ORF">IT779_34535</name>
</gene>
<comment type="caution">
    <text evidence="2">The sequence shown here is derived from an EMBL/GenBank/DDBJ whole genome shotgun (WGS) entry which is preliminary data.</text>
</comment>
<name>A0A931N463_9NOCA</name>
<evidence type="ECO:0008006" key="4">
    <source>
        <dbReference type="Google" id="ProtNLM"/>
    </source>
</evidence>
<accession>A0A931N463</accession>
<reference evidence="2" key="1">
    <citation type="submission" date="2020-11" db="EMBL/GenBank/DDBJ databases">
        <title>Nocardia NEAU-351.nov., a novel actinomycete isolated from the cow dung.</title>
        <authorList>
            <person name="Zhang X."/>
        </authorList>
    </citation>
    <scope>NUCLEOTIDE SEQUENCE</scope>
    <source>
        <strain evidence="2">NEAU-351</strain>
    </source>
</reference>
<feature type="transmembrane region" description="Helical" evidence="1">
    <location>
        <begin position="6"/>
        <end position="22"/>
    </location>
</feature>
<sequence length="120" mass="12720">MLEIAMLIMMVTTLIAMVVLYLRGRGGRFGGGFGSSRPIETGSLSVTGVSPCPDADGEQYVTITGELSGPSVPSTVVYGRFAWDVRRWPAIGDDIAVVYPVGKPDRWRLAHPGARPGLGG</sequence>
<evidence type="ECO:0000256" key="1">
    <source>
        <dbReference type="SAM" id="Phobius"/>
    </source>
</evidence>
<organism evidence="2 3">
    <name type="scientific">Nocardia bovistercoris</name>
    <dbReference type="NCBI Taxonomy" id="2785916"/>
    <lineage>
        <taxon>Bacteria</taxon>
        <taxon>Bacillati</taxon>
        <taxon>Actinomycetota</taxon>
        <taxon>Actinomycetes</taxon>
        <taxon>Mycobacteriales</taxon>
        <taxon>Nocardiaceae</taxon>
        <taxon>Nocardia</taxon>
    </lineage>
</organism>
<keyword evidence="1" id="KW-0812">Transmembrane</keyword>
<proteinExistence type="predicted"/>
<keyword evidence="1" id="KW-0472">Membrane</keyword>
<keyword evidence="3" id="KW-1185">Reference proteome</keyword>
<dbReference type="Proteomes" id="UP000655751">
    <property type="component" value="Unassembled WGS sequence"/>
</dbReference>
<evidence type="ECO:0000313" key="3">
    <source>
        <dbReference type="Proteomes" id="UP000655751"/>
    </source>
</evidence>